<sequence length="346" mass="40160">MSNNNSRKNIATNDPKYCQHCGQKNFRPHRSVKELVFEFVENWFGYDSKAFKTARALCRPAALTLDYFRNSHHHNHYVTPIRLYIFLSIIFFLLTKFGGFNVAKIDFEEHTGNQAEQQVQQAVTQSPVIDEEVKQKIAEGDAEPTDILDKDLSKAETSDDFANMCQDPDSMFELSISWLDSYVDKRAQSLCESYNNINYLPKEKQVKAKVLFVLTIVQSAIESLPQTFLFTTPLLALVLFLLYLRSQHLYVEHLVLLIHSHCFIFAAILTYLGWHQIVGVIPWLGYVPLGWLLLLWVFTYLFVSMKRFYRQSYKMTILKFVVFSMVYMVVFGLITFFAIMAALMSL</sequence>
<organism evidence="2 3">
    <name type="scientific">Kangiella spongicola</name>
    <dbReference type="NCBI Taxonomy" id="796379"/>
    <lineage>
        <taxon>Bacteria</taxon>
        <taxon>Pseudomonadati</taxon>
        <taxon>Pseudomonadota</taxon>
        <taxon>Gammaproteobacteria</taxon>
        <taxon>Kangiellales</taxon>
        <taxon>Kangiellaceae</taxon>
        <taxon>Kangiella</taxon>
    </lineage>
</organism>
<comment type="caution">
    <text evidence="2">The sequence shown here is derived from an EMBL/GenBank/DDBJ whole genome shotgun (WGS) entry which is preliminary data.</text>
</comment>
<evidence type="ECO:0000313" key="3">
    <source>
        <dbReference type="Proteomes" id="UP000247689"/>
    </source>
</evidence>
<feature type="transmembrane region" description="Helical" evidence="1">
    <location>
        <begin position="280"/>
        <end position="305"/>
    </location>
</feature>
<dbReference type="OrthoDB" id="9111327at2"/>
<feature type="transmembrane region" description="Helical" evidence="1">
    <location>
        <begin position="83"/>
        <end position="103"/>
    </location>
</feature>
<feature type="transmembrane region" description="Helical" evidence="1">
    <location>
        <begin position="227"/>
        <end position="244"/>
    </location>
</feature>
<proteinExistence type="predicted"/>
<feature type="transmembrane region" description="Helical" evidence="1">
    <location>
        <begin position="317"/>
        <end position="343"/>
    </location>
</feature>
<evidence type="ECO:0000256" key="1">
    <source>
        <dbReference type="SAM" id="Phobius"/>
    </source>
</evidence>
<keyword evidence="3" id="KW-1185">Reference proteome</keyword>
<dbReference type="InterPro" id="IPR022134">
    <property type="entry name" value="DUF3667"/>
</dbReference>
<feature type="transmembrane region" description="Helical" evidence="1">
    <location>
        <begin position="256"/>
        <end position="274"/>
    </location>
</feature>
<accession>A0A318DAT6</accession>
<keyword evidence="1" id="KW-1133">Transmembrane helix</keyword>
<evidence type="ECO:0008006" key="4">
    <source>
        <dbReference type="Google" id="ProtNLM"/>
    </source>
</evidence>
<dbReference type="Pfam" id="PF12412">
    <property type="entry name" value="DUF3667"/>
    <property type="match status" value="1"/>
</dbReference>
<dbReference type="Proteomes" id="UP000247689">
    <property type="component" value="Unassembled WGS sequence"/>
</dbReference>
<reference evidence="2 3" key="1">
    <citation type="submission" date="2018-05" db="EMBL/GenBank/DDBJ databases">
        <title>Kangiella spongicola genome sequence.</title>
        <authorList>
            <person name="Maclea K.S."/>
            <person name="Goen A.E."/>
            <person name="Kelley C."/>
            <person name="Underriner A."/>
            <person name="Silverwood T."/>
            <person name="Trachtenberg A.M."/>
        </authorList>
    </citation>
    <scope>NUCLEOTIDE SEQUENCE [LARGE SCALE GENOMIC DNA]</scope>
    <source>
        <strain evidence="2 3">ATCC BAA-2076</strain>
    </source>
</reference>
<name>A0A318DAT6_9GAMM</name>
<keyword evidence="1" id="KW-0472">Membrane</keyword>
<gene>
    <name evidence="2" type="ORF">DL796_02640</name>
</gene>
<protein>
    <recommendedName>
        <fullName evidence="4">DUF3667 domain-containing protein</fullName>
    </recommendedName>
</protein>
<dbReference type="RefSeq" id="WP_110199701.1">
    <property type="nucleotide sequence ID" value="NZ_QICH01000001.1"/>
</dbReference>
<dbReference type="AlphaFoldDB" id="A0A318DAT6"/>
<dbReference type="EMBL" id="QICH01000001">
    <property type="protein sequence ID" value="PXF64057.1"/>
    <property type="molecule type" value="Genomic_DNA"/>
</dbReference>
<evidence type="ECO:0000313" key="2">
    <source>
        <dbReference type="EMBL" id="PXF64057.1"/>
    </source>
</evidence>
<keyword evidence="1" id="KW-0812">Transmembrane</keyword>